<organism evidence="1 2">
    <name type="scientific">Negadavirga shengliensis</name>
    <dbReference type="NCBI Taxonomy" id="1389218"/>
    <lineage>
        <taxon>Bacteria</taxon>
        <taxon>Pseudomonadati</taxon>
        <taxon>Bacteroidota</taxon>
        <taxon>Cytophagia</taxon>
        <taxon>Cytophagales</taxon>
        <taxon>Cyclobacteriaceae</taxon>
        <taxon>Negadavirga</taxon>
    </lineage>
</organism>
<comment type="caution">
    <text evidence="1">The sequence shown here is derived from an EMBL/GenBank/DDBJ whole genome shotgun (WGS) entry which is preliminary data.</text>
</comment>
<dbReference type="PANTHER" id="PTHR36529">
    <property type="entry name" value="SLL1095 PROTEIN"/>
    <property type="match status" value="1"/>
</dbReference>
<reference evidence="2" key="1">
    <citation type="journal article" date="2019" name="Int. J. Syst. Evol. Microbiol.">
        <title>The Global Catalogue of Microorganisms (GCM) 10K type strain sequencing project: providing services to taxonomists for standard genome sequencing and annotation.</title>
        <authorList>
            <consortium name="The Broad Institute Genomics Platform"/>
            <consortium name="The Broad Institute Genome Sequencing Center for Infectious Disease"/>
            <person name="Wu L."/>
            <person name="Ma J."/>
        </authorList>
    </citation>
    <scope>NUCLEOTIDE SEQUENCE [LARGE SCALE GENOMIC DNA]</scope>
    <source>
        <strain evidence="2">CGMCC 4.7466</strain>
    </source>
</reference>
<sequence>MKRPESKALIIFQKNLIKGTVKTRLAETMGEEAALEIYRKLVKHTHVQSSKVKADKLLFLSDQVSTQEKVGYAGYHCYVQAEGDLGYRMKNAFDHSFAKGYKKTIIIGTDCAALTDSIIEDAYTLLDVNDVVIGPAIDGGYYLIGMKKVIDGLFEDIPWSTDQVFALTVEKLKNNQLEYGCLPELPDVDSAADWESQKHLIGE</sequence>
<name>A0ABV9T7C7_9BACT</name>
<dbReference type="SUPFAM" id="SSF53448">
    <property type="entry name" value="Nucleotide-diphospho-sugar transferases"/>
    <property type="match status" value="1"/>
</dbReference>
<dbReference type="PANTHER" id="PTHR36529:SF1">
    <property type="entry name" value="GLYCOSYLTRANSFERASE"/>
    <property type="match status" value="1"/>
</dbReference>
<dbReference type="RefSeq" id="WP_377068694.1">
    <property type="nucleotide sequence ID" value="NZ_JBHSJJ010000020.1"/>
</dbReference>
<protein>
    <submittedName>
        <fullName evidence="1">TIGR04282 family arsenosugar biosynthesis glycosyltransferase</fullName>
    </submittedName>
</protein>
<dbReference type="Proteomes" id="UP001595818">
    <property type="component" value="Unassembled WGS sequence"/>
</dbReference>
<gene>
    <name evidence="1" type="ORF">ACFPFU_23280</name>
</gene>
<dbReference type="EMBL" id="JBHSJJ010000020">
    <property type="protein sequence ID" value="MFC4874645.1"/>
    <property type="molecule type" value="Genomic_DNA"/>
</dbReference>
<dbReference type="InterPro" id="IPR029044">
    <property type="entry name" value="Nucleotide-diphossugar_trans"/>
</dbReference>
<accession>A0ABV9T7C7</accession>
<dbReference type="Pfam" id="PF09837">
    <property type="entry name" value="DUF2064"/>
    <property type="match status" value="1"/>
</dbReference>
<dbReference type="NCBIfam" id="TIGR04282">
    <property type="entry name" value="glyco_like_cofC"/>
    <property type="match status" value="1"/>
</dbReference>
<proteinExistence type="predicted"/>
<keyword evidence="2" id="KW-1185">Reference proteome</keyword>
<dbReference type="InterPro" id="IPR018641">
    <property type="entry name" value="Trfase_1_rSAM/seldom-assoc"/>
</dbReference>
<dbReference type="Gene3D" id="3.90.550.10">
    <property type="entry name" value="Spore Coat Polysaccharide Biosynthesis Protein SpsA, Chain A"/>
    <property type="match status" value="1"/>
</dbReference>
<evidence type="ECO:0000313" key="2">
    <source>
        <dbReference type="Proteomes" id="UP001595818"/>
    </source>
</evidence>
<evidence type="ECO:0000313" key="1">
    <source>
        <dbReference type="EMBL" id="MFC4874645.1"/>
    </source>
</evidence>